<dbReference type="Pfam" id="PF08241">
    <property type="entry name" value="Methyltransf_11"/>
    <property type="match status" value="1"/>
</dbReference>
<keyword evidence="2 5" id="KW-0489">Methyltransferase</keyword>
<keyword evidence="6" id="KW-1185">Reference proteome</keyword>
<dbReference type="GO" id="GO:0032259">
    <property type="term" value="P:methylation"/>
    <property type="evidence" value="ECO:0007669"/>
    <property type="project" value="UniProtKB-KW"/>
</dbReference>
<name>A0ABP4TMW3_9ACTN</name>
<proteinExistence type="inferred from homology"/>
<comment type="caution">
    <text evidence="5">The sequence shown here is derived from an EMBL/GenBank/DDBJ whole genome shotgun (WGS) entry which is preliminary data.</text>
</comment>
<dbReference type="InterPro" id="IPR013216">
    <property type="entry name" value="Methyltransf_11"/>
</dbReference>
<sequence length="268" mass="29545">MSRELLRQTFTEDAELYDRVRPGYPEQLYDDLAEVLSSTKPSVLEIGPGTGQATRPMVRRGWSITAVELGAELAAVARRNLPAADIIVADFDTWELPEPTFDLVLSATAFHWLDPATRVRRCARVLRPGGVLAVVSTHHIAGGSEQFFVDVQRCYDRFTDDPEKGGLPAASAVLEDSSEFDASGLFGPVRFRRYAWEVVYSTAEYVELLSSYSGHRALTADRRDGLYDCVRALIEADGGTVTKRYLTQLSAAVSLNQPLALDAADQSR</sequence>
<evidence type="ECO:0000256" key="3">
    <source>
        <dbReference type="ARBA" id="ARBA00022679"/>
    </source>
</evidence>
<keyword evidence="3" id="KW-0808">Transferase</keyword>
<evidence type="ECO:0000313" key="6">
    <source>
        <dbReference type="Proteomes" id="UP001500280"/>
    </source>
</evidence>
<protein>
    <submittedName>
        <fullName evidence="5">Class I SAM-dependent methyltransferase</fullName>
    </submittedName>
</protein>
<dbReference type="GO" id="GO:0008168">
    <property type="term" value="F:methyltransferase activity"/>
    <property type="evidence" value="ECO:0007669"/>
    <property type="project" value="UniProtKB-KW"/>
</dbReference>
<gene>
    <name evidence="5" type="ORF">GCM10009745_40180</name>
</gene>
<dbReference type="Gene3D" id="3.40.50.150">
    <property type="entry name" value="Vaccinia Virus protein VP39"/>
    <property type="match status" value="1"/>
</dbReference>
<comment type="similarity">
    <text evidence="1">Belongs to the methyltransferase superfamily.</text>
</comment>
<dbReference type="InterPro" id="IPR051052">
    <property type="entry name" value="Diverse_substrate_MTase"/>
</dbReference>
<dbReference type="SUPFAM" id="SSF53335">
    <property type="entry name" value="S-adenosyl-L-methionine-dependent methyltransferases"/>
    <property type="match status" value="1"/>
</dbReference>
<dbReference type="Proteomes" id="UP001500280">
    <property type="component" value="Unassembled WGS sequence"/>
</dbReference>
<dbReference type="InterPro" id="IPR029063">
    <property type="entry name" value="SAM-dependent_MTases_sf"/>
</dbReference>
<dbReference type="RefSeq" id="WP_344153908.1">
    <property type="nucleotide sequence ID" value="NZ_BAAANF010000015.1"/>
</dbReference>
<organism evidence="5 6">
    <name type="scientific">Kribbella yunnanensis</name>
    <dbReference type="NCBI Taxonomy" id="190194"/>
    <lineage>
        <taxon>Bacteria</taxon>
        <taxon>Bacillati</taxon>
        <taxon>Actinomycetota</taxon>
        <taxon>Actinomycetes</taxon>
        <taxon>Propionibacteriales</taxon>
        <taxon>Kribbellaceae</taxon>
        <taxon>Kribbella</taxon>
    </lineage>
</organism>
<dbReference type="PANTHER" id="PTHR44942:SF4">
    <property type="entry name" value="METHYLTRANSFERASE TYPE 11 DOMAIN-CONTAINING PROTEIN"/>
    <property type="match status" value="1"/>
</dbReference>
<reference evidence="6" key="1">
    <citation type="journal article" date="2019" name="Int. J. Syst. Evol. Microbiol.">
        <title>The Global Catalogue of Microorganisms (GCM) 10K type strain sequencing project: providing services to taxonomists for standard genome sequencing and annotation.</title>
        <authorList>
            <consortium name="The Broad Institute Genomics Platform"/>
            <consortium name="The Broad Institute Genome Sequencing Center for Infectious Disease"/>
            <person name="Wu L."/>
            <person name="Ma J."/>
        </authorList>
    </citation>
    <scope>NUCLEOTIDE SEQUENCE [LARGE SCALE GENOMIC DNA]</scope>
    <source>
        <strain evidence="6">JCM 14307</strain>
    </source>
</reference>
<accession>A0ABP4TMW3</accession>
<feature type="domain" description="Methyltransferase type 11" evidence="4">
    <location>
        <begin position="44"/>
        <end position="133"/>
    </location>
</feature>
<dbReference type="CDD" id="cd02440">
    <property type="entry name" value="AdoMet_MTases"/>
    <property type="match status" value="1"/>
</dbReference>
<evidence type="ECO:0000256" key="2">
    <source>
        <dbReference type="ARBA" id="ARBA00022603"/>
    </source>
</evidence>
<evidence type="ECO:0000313" key="5">
    <source>
        <dbReference type="EMBL" id="GAA1690879.1"/>
    </source>
</evidence>
<dbReference type="EMBL" id="BAAANF010000015">
    <property type="protein sequence ID" value="GAA1690879.1"/>
    <property type="molecule type" value="Genomic_DNA"/>
</dbReference>
<evidence type="ECO:0000256" key="1">
    <source>
        <dbReference type="ARBA" id="ARBA00008361"/>
    </source>
</evidence>
<dbReference type="PANTHER" id="PTHR44942">
    <property type="entry name" value="METHYLTRANSF_11 DOMAIN-CONTAINING PROTEIN"/>
    <property type="match status" value="1"/>
</dbReference>
<evidence type="ECO:0000259" key="4">
    <source>
        <dbReference type="Pfam" id="PF08241"/>
    </source>
</evidence>